<protein>
    <submittedName>
        <fullName evidence="3">Uncharacterized protein</fullName>
    </submittedName>
</protein>
<keyword evidence="2" id="KW-1133">Transmembrane helix</keyword>
<organism evidence="3 4">
    <name type="scientific">Spodoptera exigua</name>
    <name type="common">Beet armyworm</name>
    <name type="synonym">Noctua fulgens</name>
    <dbReference type="NCBI Taxonomy" id="7107"/>
    <lineage>
        <taxon>Eukaryota</taxon>
        <taxon>Metazoa</taxon>
        <taxon>Ecdysozoa</taxon>
        <taxon>Arthropoda</taxon>
        <taxon>Hexapoda</taxon>
        <taxon>Insecta</taxon>
        <taxon>Pterygota</taxon>
        <taxon>Neoptera</taxon>
        <taxon>Endopterygota</taxon>
        <taxon>Lepidoptera</taxon>
        <taxon>Glossata</taxon>
        <taxon>Ditrysia</taxon>
        <taxon>Noctuoidea</taxon>
        <taxon>Noctuidae</taxon>
        <taxon>Amphipyrinae</taxon>
        <taxon>Spodoptera</taxon>
    </lineage>
</organism>
<gene>
    <name evidence="3" type="ORF">HW555_006112</name>
</gene>
<evidence type="ECO:0000256" key="2">
    <source>
        <dbReference type="SAM" id="Phobius"/>
    </source>
</evidence>
<proteinExistence type="predicted"/>
<feature type="non-terminal residue" evidence="3">
    <location>
        <position position="201"/>
    </location>
</feature>
<evidence type="ECO:0000256" key="1">
    <source>
        <dbReference type="SAM" id="MobiDB-lite"/>
    </source>
</evidence>
<feature type="transmembrane region" description="Helical" evidence="2">
    <location>
        <begin position="103"/>
        <end position="124"/>
    </location>
</feature>
<keyword evidence="2" id="KW-0472">Membrane</keyword>
<keyword evidence="4" id="KW-1185">Reference proteome</keyword>
<keyword evidence="2" id="KW-0812">Transmembrane</keyword>
<dbReference type="Proteomes" id="UP000648187">
    <property type="component" value="Unassembled WGS sequence"/>
</dbReference>
<comment type="caution">
    <text evidence="3">The sequence shown here is derived from an EMBL/GenBank/DDBJ whole genome shotgun (WGS) entry which is preliminary data.</text>
</comment>
<name>A0A835GIS5_SPOEX</name>
<evidence type="ECO:0000313" key="4">
    <source>
        <dbReference type="Proteomes" id="UP000648187"/>
    </source>
</evidence>
<dbReference type="EMBL" id="JACKWZ010000088">
    <property type="protein sequence ID" value="KAF9416537.1"/>
    <property type="molecule type" value="Genomic_DNA"/>
</dbReference>
<feature type="compositionally biased region" description="Basic and acidic residues" evidence="1">
    <location>
        <begin position="1"/>
        <end position="22"/>
    </location>
</feature>
<sequence>MTREKDDPEKRNLLMEQKEDKKRRQYSGSRSKTDRVSLDVVTSWKRSCESSSSEQRKRGTPYKSSSTDQRADFAQNRTRSLVSTVRRRRVGGFGLRKIVSSEYACIGCLVVLFLISVIVAYFIVCKSVPGMVSDDCKDKGVSTTLPPITDCNAADSERLKRKIEMLNGNRLKNEYPGLNEYGKDMKGYDDPMMSPNRGVAG</sequence>
<accession>A0A835GIS5</accession>
<dbReference type="AlphaFoldDB" id="A0A835GIS5"/>
<feature type="region of interest" description="Disordered" evidence="1">
    <location>
        <begin position="1"/>
        <end position="75"/>
    </location>
</feature>
<reference evidence="3" key="1">
    <citation type="submission" date="2020-08" db="EMBL/GenBank/DDBJ databases">
        <title>Spodoptera exigua strain:BAW_Kor-Di-RS1 Genome sequencing and assembly.</title>
        <authorList>
            <person name="Kim J."/>
            <person name="Nam H.Y."/>
            <person name="Kwon M."/>
            <person name="Choi J.H."/>
            <person name="Cho S.R."/>
            <person name="Kim G.-H."/>
        </authorList>
    </citation>
    <scope>NUCLEOTIDE SEQUENCE</scope>
    <source>
        <strain evidence="3">BAW_Kor-Di-RS1</strain>
        <tissue evidence="3">Whole-body</tissue>
    </source>
</reference>
<evidence type="ECO:0000313" key="3">
    <source>
        <dbReference type="EMBL" id="KAF9416537.1"/>
    </source>
</evidence>